<dbReference type="AlphaFoldDB" id="A0A1A9ZZU8"/>
<dbReference type="Proteomes" id="UP000092445">
    <property type="component" value="Unassembled WGS sequence"/>
</dbReference>
<organism evidence="1 2">
    <name type="scientific">Glossina pallidipes</name>
    <name type="common">Tsetse fly</name>
    <dbReference type="NCBI Taxonomy" id="7398"/>
    <lineage>
        <taxon>Eukaryota</taxon>
        <taxon>Metazoa</taxon>
        <taxon>Ecdysozoa</taxon>
        <taxon>Arthropoda</taxon>
        <taxon>Hexapoda</taxon>
        <taxon>Insecta</taxon>
        <taxon>Pterygota</taxon>
        <taxon>Neoptera</taxon>
        <taxon>Endopterygota</taxon>
        <taxon>Diptera</taxon>
        <taxon>Brachycera</taxon>
        <taxon>Muscomorpha</taxon>
        <taxon>Hippoboscoidea</taxon>
        <taxon>Glossinidae</taxon>
        <taxon>Glossina</taxon>
    </lineage>
</organism>
<evidence type="ECO:0000313" key="1">
    <source>
        <dbReference type="EnsemblMetazoa" id="GPAI030114-PA"/>
    </source>
</evidence>
<proteinExistence type="predicted"/>
<reference evidence="2" key="1">
    <citation type="submission" date="2014-03" db="EMBL/GenBank/DDBJ databases">
        <authorList>
            <person name="Aksoy S."/>
            <person name="Warren W."/>
            <person name="Wilson R.K."/>
        </authorList>
    </citation>
    <scope>NUCLEOTIDE SEQUENCE [LARGE SCALE GENOMIC DNA]</scope>
    <source>
        <strain evidence="2">IAEA</strain>
    </source>
</reference>
<keyword evidence="2" id="KW-1185">Reference proteome</keyword>
<evidence type="ECO:0000313" key="2">
    <source>
        <dbReference type="Proteomes" id="UP000092445"/>
    </source>
</evidence>
<accession>A0A1A9ZZU8</accession>
<dbReference type="VEuPathDB" id="VectorBase:GPAI030114"/>
<reference evidence="1" key="2">
    <citation type="submission" date="2020-05" db="UniProtKB">
        <authorList>
            <consortium name="EnsemblMetazoa"/>
        </authorList>
    </citation>
    <scope>IDENTIFICATION</scope>
    <source>
        <strain evidence="1">IAEA</strain>
    </source>
</reference>
<dbReference type="EnsemblMetazoa" id="GPAI030114-RA">
    <property type="protein sequence ID" value="GPAI030114-PA"/>
    <property type="gene ID" value="GPAI030114"/>
</dbReference>
<name>A0A1A9ZZU8_GLOPL</name>
<protein>
    <submittedName>
        <fullName evidence="1">Uncharacterized protein</fullName>
    </submittedName>
</protein>
<sequence>MFLLDLNSSASSVPLKKVSNRELANVPTGRPPQVPTNVINPELVDVPISCSKLRKCYDYLDHLGQETSNAIVTVASHQSNFEGEEACCVLFTLKISSGPDSDKI</sequence>